<accession>A0A5J5HXB2</accession>
<keyword evidence="6" id="KW-0233">DNA recombination</keyword>
<feature type="domain" description="Probable transposase IS891/IS1136/IS1341" evidence="8">
    <location>
        <begin position="166"/>
        <end position="296"/>
    </location>
</feature>
<proteinExistence type="inferred from homology"/>
<dbReference type="Pfam" id="PF07282">
    <property type="entry name" value="Cas12f1-like_TNB"/>
    <property type="match status" value="1"/>
</dbReference>
<evidence type="ECO:0000256" key="6">
    <source>
        <dbReference type="ARBA" id="ARBA00023172"/>
    </source>
</evidence>
<dbReference type="RefSeq" id="WP_150440020.1">
    <property type="nucleotide sequence ID" value="NZ_VYKL01000015.1"/>
</dbReference>
<keyword evidence="4" id="KW-0862">Zinc</keyword>
<reference evidence="11 12" key="1">
    <citation type="submission" date="2019-09" db="EMBL/GenBank/DDBJ databases">
        <title>Whole genome sequences of isolates from the Mars Exploration Rovers.</title>
        <authorList>
            <person name="Seuylemezian A."/>
            <person name="Vaishampayan P."/>
        </authorList>
    </citation>
    <scope>NUCLEOTIDE SEQUENCE [LARGE SCALE GENOMIC DNA]</scope>
    <source>
        <strain evidence="11 12">MER_TA_151</strain>
    </source>
</reference>
<dbReference type="GO" id="GO:0032196">
    <property type="term" value="P:transposition"/>
    <property type="evidence" value="ECO:0007669"/>
    <property type="project" value="UniProtKB-KW"/>
</dbReference>
<dbReference type="Pfam" id="PF12323">
    <property type="entry name" value="HTH_OrfB_IS605"/>
    <property type="match status" value="1"/>
</dbReference>
<evidence type="ECO:0000256" key="7">
    <source>
        <dbReference type="SAM" id="Coils"/>
    </source>
</evidence>
<dbReference type="InterPro" id="IPR021027">
    <property type="entry name" value="Transposase_put_HTH"/>
</dbReference>
<keyword evidence="5" id="KW-0238">DNA-binding</keyword>
<dbReference type="NCBIfam" id="TIGR01766">
    <property type="entry name" value="IS200/IS605 family accessory protein TnpB-like domain"/>
    <property type="match status" value="1"/>
</dbReference>
<evidence type="ECO:0000256" key="4">
    <source>
        <dbReference type="ARBA" id="ARBA00022833"/>
    </source>
</evidence>
<evidence type="ECO:0000259" key="10">
    <source>
        <dbReference type="Pfam" id="PF12323"/>
    </source>
</evidence>
<keyword evidence="3" id="KW-0479">Metal-binding</keyword>
<evidence type="ECO:0000256" key="3">
    <source>
        <dbReference type="ARBA" id="ARBA00022723"/>
    </source>
</evidence>
<dbReference type="GO" id="GO:0006310">
    <property type="term" value="P:DNA recombination"/>
    <property type="evidence" value="ECO:0007669"/>
    <property type="project" value="UniProtKB-KW"/>
</dbReference>
<sequence length="384" mass="45183">MKKAYRTEILLNEKQQQKVHQTIGVCRYVYNLYLTTAQKHYKDTGKHLSGYDFSKWLNHVHTKQTDFWIKDVSSKAVKKSIMNGDQAFKNFFKGIAQLPKVKKKKHQEVKTYFPKNNPTDLLVERHRIKIPTLGWVQLKEYGYIPSNAKVSSCTVSQKANRYYLSVLCEVEQKQESQIPVHDGIGVDLGITDFAICSHHQTFKNINQTQKVKKLEKNLKRQQRKMSRSYELNKNRKRGEFCAKNRQQQLIKVQKLHARLANIRKEYVRLVVNQLVKTKPAYITIEDLNVKGLMKNRHVSKAVAGQRFYYFKEWLTSKCKQYGIELRQVDRFYPSSKLCSYCEHKKVKLSLSERNFTCDTCDTELDRDFNASLNLKYAKEYTVLT</sequence>
<keyword evidence="2" id="KW-0815">Transposition</keyword>
<organism evidence="11 12">
    <name type="scientific">Niallia endozanthoxylica</name>
    <dbReference type="NCBI Taxonomy" id="2036016"/>
    <lineage>
        <taxon>Bacteria</taxon>
        <taxon>Bacillati</taxon>
        <taxon>Bacillota</taxon>
        <taxon>Bacilli</taxon>
        <taxon>Bacillales</taxon>
        <taxon>Bacillaceae</taxon>
        <taxon>Niallia</taxon>
    </lineage>
</organism>
<dbReference type="Pfam" id="PF01385">
    <property type="entry name" value="OrfB_IS605"/>
    <property type="match status" value="1"/>
</dbReference>
<evidence type="ECO:0000256" key="1">
    <source>
        <dbReference type="ARBA" id="ARBA00008761"/>
    </source>
</evidence>
<dbReference type="EMBL" id="VYKL01000015">
    <property type="protein sequence ID" value="KAA9026373.1"/>
    <property type="molecule type" value="Genomic_DNA"/>
</dbReference>
<name>A0A5J5HXB2_9BACI</name>
<evidence type="ECO:0000256" key="5">
    <source>
        <dbReference type="ARBA" id="ARBA00023125"/>
    </source>
</evidence>
<comment type="similarity">
    <text evidence="1">In the C-terminal section; belongs to the transposase 35 family.</text>
</comment>
<dbReference type="Proteomes" id="UP000326671">
    <property type="component" value="Unassembled WGS sequence"/>
</dbReference>
<gene>
    <name evidence="11" type="ORF">F4V44_10950</name>
</gene>
<dbReference type="InterPro" id="IPR001959">
    <property type="entry name" value="Transposase"/>
</dbReference>
<keyword evidence="12" id="KW-1185">Reference proteome</keyword>
<evidence type="ECO:0000313" key="11">
    <source>
        <dbReference type="EMBL" id="KAA9026373.1"/>
    </source>
</evidence>
<dbReference type="AlphaFoldDB" id="A0A5J5HXB2"/>
<evidence type="ECO:0000259" key="8">
    <source>
        <dbReference type="Pfam" id="PF01385"/>
    </source>
</evidence>
<feature type="domain" description="Transposase putative helix-turn-helix" evidence="10">
    <location>
        <begin position="1"/>
        <end position="46"/>
    </location>
</feature>
<evidence type="ECO:0000256" key="2">
    <source>
        <dbReference type="ARBA" id="ARBA00022578"/>
    </source>
</evidence>
<dbReference type="OrthoDB" id="56768at2"/>
<keyword evidence="7" id="KW-0175">Coiled coil</keyword>
<evidence type="ECO:0000313" key="12">
    <source>
        <dbReference type="Proteomes" id="UP000326671"/>
    </source>
</evidence>
<evidence type="ECO:0000259" key="9">
    <source>
        <dbReference type="Pfam" id="PF07282"/>
    </source>
</evidence>
<protein>
    <submittedName>
        <fullName evidence="11">IS200/IS605 family element transposase accessory protein TnpB</fullName>
    </submittedName>
</protein>
<feature type="domain" description="Cas12f1-like TNB" evidence="9">
    <location>
        <begin position="307"/>
        <end position="374"/>
    </location>
</feature>
<dbReference type="GO" id="GO:0046872">
    <property type="term" value="F:metal ion binding"/>
    <property type="evidence" value="ECO:0007669"/>
    <property type="project" value="UniProtKB-KW"/>
</dbReference>
<dbReference type="GO" id="GO:0003677">
    <property type="term" value="F:DNA binding"/>
    <property type="evidence" value="ECO:0007669"/>
    <property type="project" value="UniProtKB-KW"/>
</dbReference>
<dbReference type="NCBIfam" id="NF040570">
    <property type="entry name" value="guided_TnpB"/>
    <property type="match status" value="1"/>
</dbReference>
<feature type="coiled-coil region" evidence="7">
    <location>
        <begin position="204"/>
        <end position="265"/>
    </location>
</feature>
<dbReference type="InterPro" id="IPR010095">
    <property type="entry name" value="Cas12f1-like_TNB"/>
</dbReference>
<comment type="caution">
    <text evidence="11">The sequence shown here is derived from an EMBL/GenBank/DDBJ whole genome shotgun (WGS) entry which is preliminary data.</text>
</comment>